<dbReference type="AlphaFoldDB" id="A0A1H4T347"/>
<dbReference type="Gene3D" id="1.10.357.10">
    <property type="entry name" value="Tetracycline Repressor, domain 2"/>
    <property type="match status" value="1"/>
</dbReference>
<evidence type="ECO:0000259" key="5">
    <source>
        <dbReference type="PROSITE" id="PS50977"/>
    </source>
</evidence>
<dbReference type="PANTHER" id="PTHR30055:SF234">
    <property type="entry name" value="HTH-TYPE TRANSCRIPTIONAL REGULATOR BETI"/>
    <property type="match status" value="1"/>
</dbReference>
<dbReference type="EMBL" id="FNRY01000002">
    <property type="protein sequence ID" value="SEC50708.1"/>
    <property type="molecule type" value="Genomic_DNA"/>
</dbReference>
<feature type="DNA-binding region" description="H-T-H motif" evidence="4">
    <location>
        <begin position="28"/>
        <end position="47"/>
    </location>
</feature>
<dbReference type="Pfam" id="PF00440">
    <property type="entry name" value="TetR_N"/>
    <property type="match status" value="1"/>
</dbReference>
<keyword evidence="1" id="KW-0805">Transcription regulation</keyword>
<dbReference type="RefSeq" id="WP_091187475.1">
    <property type="nucleotide sequence ID" value="NZ_FNRY01000002.1"/>
</dbReference>
<keyword evidence="2 4" id="KW-0238">DNA-binding</keyword>
<name>A0A1H4T347_9MICO</name>
<dbReference type="GO" id="GO:0000976">
    <property type="term" value="F:transcription cis-regulatory region binding"/>
    <property type="evidence" value="ECO:0007669"/>
    <property type="project" value="TreeGrafter"/>
</dbReference>
<dbReference type="InterPro" id="IPR009057">
    <property type="entry name" value="Homeodomain-like_sf"/>
</dbReference>
<protein>
    <submittedName>
        <fullName evidence="6">DNA-binding transcriptional regulator, AcrR family</fullName>
    </submittedName>
</protein>
<organism evidence="6 7">
    <name type="scientific">Paramicrobacterium humi</name>
    <dbReference type="NCBI Taxonomy" id="640635"/>
    <lineage>
        <taxon>Bacteria</taxon>
        <taxon>Bacillati</taxon>
        <taxon>Actinomycetota</taxon>
        <taxon>Actinomycetes</taxon>
        <taxon>Micrococcales</taxon>
        <taxon>Microbacteriaceae</taxon>
        <taxon>Paramicrobacterium</taxon>
    </lineage>
</organism>
<dbReference type="PROSITE" id="PS50977">
    <property type="entry name" value="HTH_TETR_2"/>
    <property type="match status" value="1"/>
</dbReference>
<dbReference type="Proteomes" id="UP000199183">
    <property type="component" value="Unassembled WGS sequence"/>
</dbReference>
<keyword evidence="3" id="KW-0804">Transcription</keyword>
<evidence type="ECO:0000256" key="3">
    <source>
        <dbReference type="ARBA" id="ARBA00023163"/>
    </source>
</evidence>
<evidence type="ECO:0000256" key="1">
    <source>
        <dbReference type="ARBA" id="ARBA00023015"/>
    </source>
</evidence>
<dbReference type="InterPro" id="IPR001647">
    <property type="entry name" value="HTH_TetR"/>
</dbReference>
<accession>A0A1H4T347</accession>
<dbReference type="PANTHER" id="PTHR30055">
    <property type="entry name" value="HTH-TYPE TRANSCRIPTIONAL REGULATOR RUTR"/>
    <property type="match status" value="1"/>
</dbReference>
<dbReference type="OrthoDB" id="3211155at2"/>
<evidence type="ECO:0000256" key="2">
    <source>
        <dbReference type="ARBA" id="ARBA00023125"/>
    </source>
</evidence>
<reference evidence="6 7" key="1">
    <citation type="submission" date="2016-10" db="EMBL/GenBank/DDBJ databases">
        <authorList>
            <person name="de Groot N.N."/>
        </authorList>
    </citation>
    <scope>NUCLEOTIDE SEQUENCE [LARGE SCALE GENOMIC DNA]</scope>
    <source>
        <strain evidence="6 7">DSM 21799</strain>
    </source>
</reference>
<feature type="domain" description="HTH tetR-type" evidence="5">
    <location>
        <begin position="5"/>
        <end position="65"/>
    </location>
</feature>
<dbReference type="GO" id="GO:0003700">
    <property type="term" value="F:DNA-binding transcription factor activity"/>
    <property type="evidence" value="ECO:0007669"/>
    <property type="project" value="TreeGrafter"/>
</dbReference>
<evidence type="ECO:0000256" key="4">
    <source>
        <dbReference type="PROSITE-ProRule" id="PRU00335"/>
    </source>
</evidence>
<proteinExistence type="predicted"/>
<sequence length="199" mass="21517">MVLSAERRSLLVRTAAREFARVGFEQASLNAVIRDCGLSKSSFYHVLDSKAALYELVIDDIARDLAAALDAPEPAAFAGPEFWQRVEEFIGRLAEVLASDEAFTQLAHMIYDRRPPRDDGAGARVTQTAQAWVGELVAVGRDCGAVRADLPESLQGALAVAVLRAMDEWSVAHLDEIPAAAMPALLAAQFAALRRLLDA</sequence>
<evidence type="ECO:0000313" key="7">
    <source>
        <dbReference type="Proteomes" id="UP000199183"/>
    </source>
</evidence>
<dbReference type="InterPro" id="IPR050109">
    <property type="entry name" value="HTH-type_TetR-like_transc_reg"/>
</dbReference>
<dbReference type="SUPFAM" id="SSF46689">
    <property type="entry name" value="Homeodomain-like"/>
    <property type="match status" value="1"/>
</dbReference>
<keyword evidence="7" id="KW-1185">Reference proteome</keyword>
<evidence type="ECO:0000313" key="6">
    <source>
        <dbReference type="EMBL" id="SEC50708.1"/>
    </source>
</evidence>
<gene>
    <name evidence="6" type="ORF">SAMN04489806_3085</name>
</gene>